<dbReference type="Proteomes" id="UP001155059">
    <property type="component" value="Unassembled WGS sequence"/>
</dbReference>
<sequence length="143" mass="15316">MKFAPLLLLLTAFCGAVFADTATDQQTIEHMMRHTWERPDAPLDVGPVTVEGDHAVAGWTQGERGGRALLSKNDKGWRVVLCAGDALLDPKTLRSAGLSAEAASQMSKAVTQTESTLAPSRVKQFALFKGVMNVGAEHSSKTH</sequence>
<dbReference type="AlphaFoldDB" id="A0A9X2C5D8"/>
<evidence type="ECO:0000313" key="3">
    <source>
        <dbReference type="Proteomes" id="UP001155059"/>
    </source>
</evidence>
<dbReference type="RefSeq" id="WP_268265031.1">
    <property type="nucleotide sequence ID" value="NZ_JALQCW010000021.1"/>
</dbReference>
<feature type="chain" id="PRO_5040910724" evidence="1">
    <location>
        <begin position="20"/>
        <end position="143"/>
    </location>
</feature>
<evidence type="ECO:0000313" key="2">
    <source>
        <dbReference type="EMBL" id="MCK9798082.1"/>
    </source>
</evidence>
<proteinExistence type="predicted"/>
<comment type="caution">
    <text evidence="2">The sequence shown here is derived from an EMBL/GenBank/DDBJ whole genome shotgun (WGS) entry which is preliminary data.</text>
</comment>
<dbReference type="NCBIfam" id="NF033672">
    <property type="entry name" value="mbn_chaper_assoc"/>
    <property type="match status" value="1"/>
</dbReference>
<dbReference type="EMBL" id="JALQCW010000021">
    <property type="protein sequence ID" value="MCK9798082.1"/>
    <property type="molecule type" value="Genomic_DNA"/>
</dbReference>
<evidence type="ECO:0000256" key="1">
    <source>
        <dbReference type="SAM" id="SignalP"/>
    </source>
</evidence>
<gene>
    <name evidence="2" type="ORF">M1B34_10175</name>
</gene>
<feature type="signal peptide" evidence="1">
    <location>
        <begin position="1"/>
        <end position="19"/>
    </location>
</feature>
<accession>A0A9X2C5D8</accession>
<organism evidence="2 3">
    <name type="scientific">Pseudomonas morbosilactucae</name>
    <dbReference type="NCBI Taxonomy" id="2938197"/>
    <lineage>
        <taxon>Bacteria</taxon>
        <taxon>Pseudomonadati</taxon>
        <taxon>Pseudomonadota</taxon>
        <taxon>Gammaproteobacteria</taxon>
        <taxon>Pseudomonadales</taxon>
        <taxon>Pseudomonadaceae</taxon>
        <taxon>Pseudomonas</taxon>
    </lineage>
</organism>
<reference evidence="2 3" key="2">
    <citation type="journal article" date="2023" name="Plant Pathol.">
        <title>Dismantling and reorganizing Pseudomonas marginalis sensu#lato.</title>
        <authorList>
            <person name="Sawada H."/>
            <person name="Fujikawa T."/>
            <person name="Satou M."/>
        </authorList>
    </citation>
    <scope>NUCLEOTIDE SEQUENCE [LARGE SCALE GENOMIC DNA]</scope>
    <source>
        <strain evidence="2 3">MAFF 302030</strain>
    </source>
</reference>
<name>A0A9X2C5D8_9PSED</name>
<reference evidence="2 3" key="1">
    <citation type="journal article" date="2022" name="Int. J. Syst. Evol. Microbiol.">
        <title>Pseudomonas aegrilactucae sp. nov. and Pseudomonas morbosilactucae sp. nov., pathogens causing bacterial rot of lettuce in Japan.</title>
        <authorList>
            <person name="Sawada H."/>
            <person name="Fujikawa T."/>
            <person name="Satou M."/>
        </authorList>
    </citation>
    <scope>NUCLEOTIDE SEQUENCE [LARGE SCALE GENOMIC DNA]</scope>
    <source>
        <strain evidence="2 3">MAFF 302030</strain>
    </source>
</reference>
<keyword evidence="1" id="KW-0732">Signal</keyword>
<protein>
    <submittedName>
        <fullName evidence="2">Copper uptake system-associated protein</fullName>
    </submittedName>
</protein>